<reference evidence="1" key="1">
    <citation type="submission" date="2020-04" db="EMBL/GenBank/DDBJ databases">
        <authorList>
            <person name="Chiriac C."/>
            <person name="Salcher M."/>
            <person name="Ghai R."/>
            <person name="Kavagutti S V."/>
        </authorList>
    </citation>
    <scope>NUCLEOTIDE SEQUENCE</scope>
</reference>
<dbReference type="EMBL" id="LR796391">
    <property type="protein sequence ID" value="CAB4141483.1"/>
    <property type="molecule type" value="Genomic_DNA"/>
</dbReference>
<proteinExistence type="predicted"/>
<evidence type="ECO:0000313" key="1">
    <source>
        <dbReference type="EMBL" id="CAB4141483.1"/>
    </source>
</evidence>
<gene>
    <name evidence="1" type="ORF">UFOVP418_45</name>
</gene>
<accession>A0A6J5M7Z7</accession>
<name>A0A6J5M7Z7_9CAUD</name>
<sequence length="233" mass="26525">MIGFLKRWFATKSEVQYLYWQLDTIAHAIQELRKDQLIRRDAELGDWRPEAKPEARKVLNKPVGGVQALTVTHSTMPITVKLSPDAQKAYDAWRAKNVSPLAVATPTVGAPTSDHIARMSVRTKGTMENRLIDIANDRIRGIGCKDLAAFKQRINEGSASLCISGNTRRVKRSKRSKQVRTYAGDMRFYDKRTVNTKGNNPEKTYSFRCEEERLLLMAYFDINKVPYSTGRTK</sequence>
<organism evidence="1">
    <name type="scientific">uncultured Caudovirales phage</name>
    <dbReference type="NCBI Taxonomy" id="2100421"/>
    <lineage>
        <taxon>Viruses</taxon>
        <taxon>Duplodnaviria</taxon>
        <taxon>Heunggongvirae</taxon>
        <taxon>Uroviricota</taxon>
        <taxon>Caudoviricetes</taxon>
        <taxon>Peduoviridae</taxon>
        <taxon>Maltschvirus</taxon>
        <taxon>Maltschvirus maltsch</taxon>
    </lineage>
</organism>
<protein>
    <submittedName>
        <fullName evidence="1">Uncharacterized protein</fullName>
    </submittedName>
</protein>